<dbReference type="OrthoDB" id="5415867at2759"/>
<gene>
    <name evidence="3" type="ORF">K469DRAFT_719300</name>
</gene>
<dbReference type="SUPFAM" id="SSF49503">
    <property type="entry name" value="Cupredoxins"/>
    <property type="match status" value="1"/>
</dbReference>
<evidence type="ECO:0000313" key="3">
    <source>
        <dbReference type="EMBL" id="KAF2177830.1"/>
    </source>
</evidence>
<evidence type="ECO:0008006" key="5">
    <source>
        <dbReference type="Google" id="ProtNLM"/>
    </source>
</evidence>
<dbReference type="InterPro" id="IPR052953">
    <property type="entry name" value="Ser-rich/MCO-related"/>
</dbReference>
<feature type="region of interest" description="Disordered" evidence="1">
    <location>
        <begin position="157"/>
        <end position="176"/>
    </location>
</feature>
<sequence>MVAFTSIAFAATTILGLASAAPQNPPPTGVIHRIFAGSTTANNGLHFEPENVVAEVGDLIEVHFLPKNHSFAQSSFDKPCVPINDNAVFSGFQFVTAQGEAPNVFTFTVKDKNPFWFYCSQTNGNHCQNGMSGVINQNFNSPNTLAAYKAKAAGTGTSISPPIPGNGGQVVPNKPL</sequence>
<organism evidence="3 4">
    <name type="scientific">Zopfia rhizophila CBS 207.26</name>
    <dbReference type="NCBI Taxonomy" id="1314779"/>
    <lineage>
        <taxon>Eukaryota</taxon>
        <taxon>Fungi</taxon>
        <taxon>Dikarya</taxon>
        <taxon>Ascomycota</taxon>
        <taxon>Pezizomycotina</taxon>
        <taxon>Dothideomycetes</taxon>
        <taxon>Dothideomycetes incertae sedis</taxon>
        <taxon>Zopfiaceae</taxon>
        <taxon>Zopfia</taxon>
    </lineage>
</organism>
<dbReference type="EMBL" id="ML994681">
    <property type="protein sequence ID" value="KAF2177830.1"/>
    <property type="molecule type" value="Genomic_DNA"/>
</dbReference>
<evidence type="ECO:0000256" key="2">
    <source>
        <dbReference type="SAM" id="SignalP"/>
    </source>
</evidence>
<protein>
    <recommendedName>
        <fullName evidence="5">Cupredoxin</fullName>
    </recommendedName>
</protein>
<dbReference type="Proteomes" id="UP000800200">
    <property type="component" value="Unassembled WGS sequence"/>
</dbReference>
<evidence type="ECO:0000313" key="4">
    <source>
        <dbReference type="Proteomes" id="UP000800200"/>
    </source>
</evidence>
<feature type="signal peptide" evidence="2">
    <location>
        <begin position="1"/>
        <end position="20"/>
    </location>
</feature>
<reference evidence="3" key="1">
    <citation type="journal article" date="2020" name="Stud. Mycol.">
        <title>101 Dothideomycetes genomes: a test case for predicting lifestyles and emergence of pathogens.</title>
        <authorList>
            <person name="Haridas S."/>
            <person name="Albert R."/>
            <person name="Binder M."/>
            <person name="Bloem J."/>
            <person name="Labutti K."/>
            <person name="Salamov A."/>
            <person name="Andreopoulos B."/>
            <person name="Baker S."/>
            <person name="Barry K."/>
            <person name="Bills G."/>
            <person name="Bluhm B."/>
            <person name="Cannon C."/>
            <person name="Castanera R."/>
            <person name="Culley D."/>
            <person name="Daum C."/>
            <person name="Ezra D."/>
            <person name="Gonzalez J."/>
            <person name="Henrissat B."/>
            <person name="Kuo A."/>
            <person name="Liang C."/>
            <person name="Lipzen A."/>
            <person name="Lutzoni F."/>
            <person name="Magnuson J."/>
            <person name="Mondo S."/>
            <person name="Nolan M."/>
            <person name="Ohm R."/>
            <person name="Pangilinan J."/>
            <person name="Park H.-J."/>
            <person name="Ramirez L."/>
            <person name="Alfaro M."/>
            <person name="Sun H."/>
            <person name="Tritt A."/>
            <person name="Yoshinaga Y."/>
            <person name="Zwiers L.-H."/>
            <person name="Turgeon B."/>
            <person name="Goodwin S."/>
            <person name="Spatafora J."/>
            <person name="Crous P."/>
            <person name="Grigoriev I."/>
        </authorList>
    </citation>
    <scope>NUCLEOTIDE SEQUENCE</scope>
    <source>
        <strain evidence="3">CBS 207.26</strain>
    </source>
</reference>
<proteinExistence type="predicted"/>
<dbReference type="Gene3D" id="2.60.40.420">
    <property type="entry name" value="Cupredoxins - blue copper proteins"/>
    <property type="match status" value="1"/>
</dbReference>
<dbReference type="PANTHER" id="PTHR34883:SF15">
    <property type="entry name" value="EXTRACELLULAR SERINE-RICH PROTEIN"/>
    <property type="match status" value="1"/>
</dbReference>
<dbReference type="AlphaFoldDB" id="A0A6A6DIS3"/>
<dbReference type="PANTHER" id="PTHR34883">
    <property type="entry name" value="SERINE-RICH PROTEIN, PUTATIVE-RELATED-RELATED"/>
    <property type="match status" value="1"/>
</dbReference>
<feature type="chain" id="PRO_5025438412" description="Cupredoxin" evidence="2">
    <location>
        <begin position="21"/>
        <end position="176"/>
    </location>
</feature>
<keyword evidence="4" id="KW-1185">Reference proteome</keyword>
<dbReference type="CDD" id="cd00920">
    <property type="entry name" value="Cupredoxin"/>
    <property type="match status" value="1"/>
</dbReference>
<dbReference type="InterPro" id="IPR008972">
    <property type="entry name" value="Cupredoxin"/>
</dbReference>
<evidence type="ECO:0000256" key="1">
    <source>
        <dbReference type="SAM" id="MobiDB-lite"/>
    </source>
</evidence>
<accession>A0A6A6DIS3</accession>
<name>A0A6A6DIS3_9PEZI</name>
<keyword evidence="2" id="KW-0732">Signal</keyword>